<dbReference type="PANTHER" id="PTHR13224:SF6">
    <property type="entry name" value="MEDIATOR OF RNA POLYMERASE II TRANSCRIPTION SUBUNIT 16"/>
    <property type="match status" value="1"/>
</dbReference>
<feature type="compositionally biased region" description="Polar residues" evidence="10">
    <location>
        <begin position="39"/>
        <end position="58"/>
    </location>
</feature>
<keyword evidence="7 9" id="KW-0539">Nucleus</keyword>
<dbReference type="InterPro" id="IPR048339">
    <property type="entry name" value="Mediator_Med16_C"/>
</dbReference>
<sequence>MTYLECVDGKTWQLAPPTCFQIASFDKAVTASKKDSSDIHQNQTQHRQHPLPSSNRNDSTTLISNVLFSNTGWDLFVADDDGHVSILVTGIKKQIQHQQDVPQPPGLSNSAAPNTSQSPPLQQTLANSYSTTQYSRTSFNTAELLYSDNTTLPLPSLKTHTSRRLNKMVTVKWLNIDKQVIANSPAVKVQATSEQPVLNGCASKLGAAVQDSNGYYYSYNAQQYKSYGTMHPLSTKQACIGVRRSGEVCLWHQEDHGIEYRRVTAHLDLDQGDEILYASIGFKRDGKVIVGVSCPGSNSVKLFEIFIDWGYLLDAAKNLPKMPTYRTPDNMRFPPKLIVTKLFEIDVNDTDSSCSRLTSIDFISPNYHQSTEFDVLLTFENDGHYGSKAVDVENKSPSKSTILRYHLEDINQEDFVRSAFKTIANKRNIDSSSTSLSAMNKKTISKLVFKQKMTFNESIICIESLNLDMMICISFANGMMEVFNRSTMKQIKNIYSEPSSTNTDDSLLPSLIFSLFDAGFEFPRMNFQPEYTCISPNICCYIALPVDSSQLYIRSVESVTTKENTPPNKKGLLLATTAAIALRHTSACYFGYSTDDLMATIRSEIDSTEKRTNANQAYRLLISILQECQRAINLTIDISTEQTDKMLQNQPLQRILTLQLSLGTNLNWKRNKSGKIAWALVNLKFVTSSIMYTIHTIYSNMQRFAKKGLNTPDTLANARAREESIISVLGIIRWCMDYIIGLNQELLTLATVFKSGDTKKIEKCIADSIMVPLILGKVPRAFLIFAISNIRRLFSFVQKFVEKNDPWLTSLITPENQMGAFSYVEKQMLIVDSPISLPVMPTYKSGSASGSSLSNGMGSSSSTSSAALTRSLVAHPTMEAYYRLGAVLNNSPVSLNVFEKFLTEADVPLRNMRLDQSTSLAIEQQIVSQGYISKTFVEPLKKLCDVYEKSVLIAGNVDVTELYFRNVSWLKLGINGDDDFEEGDDDDDENNNNDFTDYSMFGKYNKKLIESNSYDGLLVDTLRKRLLKPIDFIERAEKSSNGNMNGSPATNIGNLSGEYSSINTLAMRRCIRCGAISSVNEVSTSVKDEDATLSAVTFVSNPVFTHYQRICFCGGAWANM</sequence>
<organism evidence="13 14">
    <name type="scientific">[Candida] arabinofermentans NRRL YB-2248</name>
    <dbReference type="NCBI Taxonomy" id="983967"/>
    <lineage>
        <taxon>Eukaryota</taxon>
        <taxon>Fungi</taxon>
        <taxon>Dikarya</taxon>
        <taxon>Ascomycota</taxon>
        <taxon>Saccharomycotina</taxon>
        <taxon>Pichiomycetes</taxon>
        <taxon>Pichiales</taxon>
        <taxon>Pichiaceae</taxon>
        <taxon>Ogataea</taxon>
        <taxon>Ogataea/Candida clade</taxon>
    </lineage>
</organism>
<comment type="similarity">
    <text evidence="2 9">Belongs to the Mediator complex subunit 16 family.</text>
</comment>
<dbReference type="InterPro" id="IPR021665">
    <property type="entry name" value="Mediator_Med16_N"/>
</dbReference>
<keyword evidence="5 9" id="KW-0010">Activator</keyword>
<evidence type="ECO:0000256" key="1">
    <source>
        <dbReference type="ARBA" id="ARBA00004123"/>
    </source>
</evidence>
<evidence type="ECO:0000313" key="13">
    <source>
        <dbReference type="EMBL" id="ODV87583.1"/>
    </source>
</evidence>
<protein>
    <recommendedName>
        <fullName evidence="3 9">Mediator of RNA polymerase II transcription subunit 16</fullName>
    </recommendedName>
    <alternativeName>
        <fullName evidence="8 9">Mediator complex subunit 16</fullName>
    </alternativeName>
</protein>
<evidence type="ECO:0000256" key="10">
    <source>
        <dbReference type="SAM" id="MobiDB-lite"/>
    </source>
</evidence>
<evidence type="ECO:0000256" key="9">
    <source>
        <dbReference type="RuleBase" id="RU364149"/>
    </source>
</evidence>
<gene>
    <name evidence="9" type="primary">MED16</name>
    <name evidence="13" type="ORF">CANARDRAFT_194963</name>
</gene>
<keyword evidence="6 9" id="KW-0804">Transcription</keyword>
<proteinExistence type="inferred from homology"/>
<reference evidence="14" key="1">
    <citation type="submission" date="2016-04" db="EMBL/GenBank/DDBJ databases">
        <title>Comparative genomics of biotechnologically important yeasts.</title>
        <authorList>
            <consortium name="DOE Joint Genome Institute"/>
            <person name="Riley R."/>
            <person name="Haridas S."/>
            <person name="Wolfe K.H."/>
            <person name="Lopes M.R."/>
            <person name="Hittinger C.T."/>
            <person name="Goker M."/>
            <person name="Salamov A."/>
            <person name="Wisecaver J."/>
            <person name="Long T.M."/>
            <person name="Aerts A.L."/>
            <person name="Barry K."/>
            <person name="Choi C."/>
            <person name="Clum A."/>
            <person name="Coughlan A.Y."/>
            <person name="Deshpande S."/>
            <person name="Douglass A.P."/>
            <person name="Hanson S.J."/>
            <person name="Klenk H.-P."/>
            <person name="Labutti K."/>
            <person name="Lapidus A."/>
            <person name="Lindquist E."/>
            <person name="Lipzen A."/>
            <person name="Meier-Kolthoff J.P."/>
            <person name="Ohm R.A."/>
            <person name="Otillar R.P."/>
            <person name="Pangilinan J."/>
            <person name="Peng Y."/>
            <person name="Rokas A."/>
            <person name="Rosa C.A."/>
            <person name="Scheuner C."/>
            <person name="Sibirny A.A."/>
            <person name="Slot J.C."/>
            <person name="Stielow J.B."/>
            <person name="Sun H."/>
            <person name="Kurtzman C.P."/>
            <person name="Blackwell M."/>
            <person name="Grigoriev I.V."/>
            <person name="Jeffries T.W."/>
        </authorList>
    </citation>
    <scope>NUCLEOTIDE SEQUENCE [LARGE SCALE GENOMIC DNA]</scope>
    <source>
        <strain evidence="14">NRRL YB-2248</strain>
    </source>
</reference>
<keyword evidence="4 9" id="KW-0805">Transcription regulation</keyword>
<evidence type="ECO:0000256" key="4">
    <source>
        <dbReference type="ARBA" id="ARBA00023015"/>
    </source>
</evidence>
<dbReference type="AlphaFoldDB" id="A0A1E4T762"/>
<evidence type="ECO:0000256" key="7">
    <source>
        <dbReference type="ARBA" id="ARBA00023242"/>
    </source>
</evidence>
<evidence type="ECO:0000259" key="12">
    <source>
        <dbReference type="Pfam" id="PF20719"/>
    </source>
</evidence>
<dbReference type="InterPro" id="IPR048338">
    <property type="entry name" value="Mediator_Med16"/>
</dbReference>
<dbReference type="GO" id="GO:0045893">
    <property type="term" value="P:positive regulation of DNA-templated transcription"/>
    <property type="evidence" value="ECO:0007669"/>
    <property type="project" value="TreeGrafter"/>
</dbReference>
<dbReference type="EMBL" id="KV453848">
    <property type="protein sequence ID" value="ODV87583.1"/>
    <property type="molecule type" value="Genomic_DNA"/>
</dbReference>
<comment type="subunit">
    <text evidence="9">Component of the Mediator complex.</text>
</comment>
<feature type="domain" description="Mediator complex subunit 16 C-terminal" evidence="12">
    <location>
        <begin position="952"/>
        <end position="1119"/>
    </location>
</feature>
<accession>A0A1E4T762</accession>
<evidence type="ECO:0000256" key="5">
    <source>
        <dbReference type="ARBA" id="ARBA00023159"/>
    </source>
</evidence>
<dbReference type="Proteomes" id="UP000094801">
    <property type="component" value="Unassembled WGS sequence"/>
</dbReference>
<name>A0A1E4T762_9ASCO</name>
<dbReference type="Pfam" id="PF11635">
    <property type="entry name" value="Med16_N"/>
    <property type="match status" value="1"/>
</dbReference>
<evidence type="ECO:0000256" key="8">
    <source>
        <dbReference type="ARBA" id="ARBA00032015"/>
    </source>
</evidence>
<evidence type="ECO:0000256" key="3">
    <source>
        <dbReference type="ARBA" id="ARBA00019614"/>
    </source>
</evidence>
<feature type="region of interest" description="Disordered" evidence="10">
    <location>
        <begin position="96"/>
        <end position="123"/>
    </location>
</feature>
<feature type="region of interest" description="Disordered" evidence="10">
    <location>
        <begin position="33"/>
        <end position="58"/>
    </location>
</feature>
<dbReference type="PANTHER" id="PTHR13224">
    <property type="entry name" value="THYROID HORMONE RECEPTOR-ASSOCIATED PROTEIN-RELATED"/>
    <property type="match status" value="1"/>
</dbReference>
<evidence type="ECO:0000259" key="11">
    <source>
        <dbReference type="Pfam" id="PF11635"/>
    </source>
</evidence>
<dbReference type="STRING" id="983967.A0A1E4T762"/>
<feature type="domain" description="Mediator complex subunit Med16 N-terminal" evidence="11">
    <location>
        <begin position="167"/>
        <end position="524"/>
    </location>
</feature>
<evidence type="ECO:0000256" key="6">
    <source>
        <dbReference type="ARBA" id="ARBA00023163"/>
    </source>
</evidence>
<comment type="subcellular location">
    <subcellularLocation>
        <location evidence="1 9">Nucleus</location>
    </subcellularLocation>
</comment>
<dbReference type="OrthoDB" id="4139168at2759"/>
<evidence type="ECO:0000313" key="14">
    <source>
        <dbReference type="Proteomes" id="UP000094801"/>
    </source>
</evidence>
<keyword evidence="14" id="KW-1185">Reference proteome</keyword>
<dbReference type="GO" id="GO:0016592">
    <property type="term" value="C:mediator complex"/>
    <property type="evidence" value="ECO:0007669"/>
    <property type="project" value="InterPro"/>
</dbReference>
<evidence type="ECO:0000256" key="2">
    <source>
        <dbReference type="ARBA" id="ARBA00006543"/>
    </source>
</evidence>
<comment type="function">
    <text evidence="9">Component of the Mediator complex, a coactivator involved in the regulated transcription of nearly all RNA polymerase II-dependent genes. Mediator functions as a bridge to convey information from gene-specific regulatory proteins to the basal RNA polymerase II transcription machinery. Mediator is recruited to promoters by direct interactions with regulatory proteins and serves as a scaffold for the assembly of a functional preinitiation complex with RNA polymerase II and the general transcription factors.</text>
</comment>
<dbReference type="Pfam" id="PF20719">
    <property type="entry name" value="Med16_C"/>
    <property type="match status" value="1"/>
</dbReference>